<proteinExistence type="inferred from homology"/>
<protein>
    <recommendedName>
        <fullName evidence="3">Olduvai domain-containing protein</fullName>
    </recommendedName>
</protein>
<feature type="domain" description="Olduvai" evidence="3">
    <location>
        <begin position="145"/>
        <end position="190"/>
    </location>
</feature>
<evidence type="ECO:0000256" key="1">
    <source>
        <dbReference type="ARBA" id="ARBA00038417"/>
    </source>
</evidence>
<dbReference type="RefSeq" id="XP_004782551.2">
    <property type="nucleotide sequence ID" value="XM_004782494.3"/>
</dbReference>
<comment type="similarity">
    <text evidence="1">Belongs to the NBPF family.</text>
</comment>
<dbReference type="KEGG" id="mpuf:101671353"/>
<evidence type="ECO:0000313" key="4">
    <source>
        <dbReference type="Ensembl" id="ENSMPUP00000002962.1"/>
    </source>
</evidence>
<dbReference type="InterPro" id="IPR055306">
    <property type="entry name" value="NBPF"/>
</dbReference>
<dbReference type="Pfam" id="PF06758">
    <property type="entry name" value="Olduvai"/>
    <property type="match status" value="1"/>
</dbReference>
<dbReference type="HOGENOM" id="CLU_1427571_0_0_1"/>
<dbReference type="Ensembl" id="ENSMPUT00000003023.1">
    <property type="protein sequence ID" value="ENSMPUP00000002962.1"/>
    <property type="gene ID" value="ENSMPUG00000002992.1"/>
</dbReference>
<evidence type="ECO:0000259" key="3">
    <source>
        <dbReference type="Pfam" id="PF06758"/>
    </source>
</evidence>
<dbReference type="AlphaFoldDB" id="M3XV62"/>
<dbReference type="InParanoid" id="M3XV62"/>
<dbReference type="GeneID" id="101671353"/>
<dbReference type="PANTHER" id="PTHR14199">
    <property type="entry name" value="NEUROBLASTOMA BREAKPOINT FAMILY MEMBER 6-LIKE PROTEIN"/>
    <property type="match status" value="1"/>
</dbReference>
<name>M3XV62_MUSPF</name>
<accession>M3XV62</accession>
<dbReference type="GeneTree" id="ENSGT00420000029746"/>
<dbReference type="EMBL" id="AEYP01109331">
    <property type="status" value="NOT_ANNOTATED_CDS"/>
    <property type="molecule type" value="Genomic_DNA"/>
</dbReference>
<dbReference type="PANTHER" id="PTHR14199:SF29">
    <property type="entry name" value="NEUROBLASTOMA BREAKPOINT FAMILY MEMBER 4-RELATED"/>
    <property type="match status" value="1"/>
</dbReference>
<dbReference type="EMBL" id="AEYP01109330">
    <property type="status" value="NOT_ANNOTATED_CDS"/>
    <property type="molecule type" value="Genomic_DNA"/>
</dbReference>
<feature type="compositionally biased region" description="Acidic residues" evidence="2">
    <location>
        <begin position="116"/>
        <end position="134"/>
    </location>
</feature>
<evidence type="ECO:0000256" key="2">
    <source>
        <dbReference type="SAM" id="MobiDB-lite"/>
    </source>
</evidence>
<sequence length="190" mass="21371">MSHRQSTELAALRKYADGQGGTGLVGRRQAADTLPEKLRLCHLLIQDQAKELTCLYKKLWEGEEVTQLLLQHMEALLIHDGAEHSQGQGLRGQLAEGHRLAKCLARKLSPENYDHEGDDDDNDDEEEEAGEEETTLTIVQYNQMDQEGLKGQDSVAPRLTTQLLEQDTSRDTTDERCLTYSVLPDMSDSY</sequence>
<dbReference type="OrthoDB" id="9751569at2759"/>
<organism evidence="4">
    <name type="scientific">Mustela putorius furo</name>
    <name type="common">European domestic ferret</name>
    <name type="synonym">Mustela furo</name>
    <dbReference type="NCBI Taxonomy" id="9669"/>
    <lineage>
        <taxon>Eukaryota</taxon>
        <taxon>Metazoa</taxon>
        <taxon>Chordata</taxon>
        <taxon>Craniata</taxon>
        <taxon>Vertebrata</taxon>
        <taxon>Euteleostomi</taxon>
        <taxon>Mammalia</taxon>
        <taxon>Eutheria</taxon>
        <taxon>Laurasiatheria</taxon>
        <taxon>Carnivora</taxon>
        <taxon>Caniformia</taxon>
        <taxon>Musteloidea</taxon>
        <taxon>Mustelidae</taxon>
        <taxon>Mustelinae</taxon>
        <taxon>Mustela</taxon>
    </lineage>
</organism>
<feature type="region of interest" description="Disordered" evidence="2">
    <location>
        <begin position="109"/>
        <end position="136"/>
    </location>
</feature>
<reference evidence="4" key="1">
    <citation type="submission" date="2024-06" db="UniProtKB">
        <authorList>
            <consortium name="Ensembl"/>
        </authorList>
    </citation>
    <scope>IDENTIFICATION</scope>
</reference>
<dbReference type="InterPro" id="IPR010630">
    <property type="entry name" value="Olduvai_dom"/>
</dbReference>